<dbReference type="InterPro" id="IPR050483">
    <property type="entry name" value="CoA-transferase_III_domain"/>
</dbReference>
<name>A0A2T9Y3G7_9FUNG</name>
<dbReference type="SUPFAM" id="SSF89796">
    <property type="entry name" value="CoA-transferase family III (CaiB/BaiF)"/>
    <property type="match status" value="1"/>
</dbReference>
<dbReference type="STRING" id="61424.A0A2T9Y3G7"/>
<keyword evidence="4" id="KW-1185">Reference proteome</keyword>
<comment type="caution">
    <text evidence="3">The sequence shown here is derived from an EMBL/GenBank/DDBJ whole genome shotgun (WGS) entry which is preliminary data.</text>
</comment>
<accession>A0A2T9Y3G7</accession>
<dbReference type="InterPro" id="IPR003673">
    <property type="entry name" value="CoA-Trfase_fam_III"/>
</dbReference>
<dbReference type="InterPro" id="IPR044855">
    <property type="entry name" value="CoA-Trfase_III_dom3_sf"/>
</dbReference>
<organism evidence="3 4">
    <name type="scientific">Furculomyces boomerangus</name>
    <dbReference type="NCBI Taxonomy" id="61424"/>
    <lineage>
        <taxon>Eukaryota</taxon>
        <taxon>Fungi</taxon>
        <taxon>Fungi incertae sedis</taxon>
        <taxon>Zoopagomycota</taxon>
        <taxon>Kickxellomycotina</taxon>
        <taxon>Harpellomycetes</taxon>
        <taxon>Harpellales</taxon>
        <taxon>Harpellaceae</taxon>
        <taxon>Furculomyces</taxon>
    </lineage>
</organism>
<dbReference type="Gene3D" id="3.40.50.10540">
    <property type="entry name" value="Crotonobetainyl-coa:carnitine coa-transferase, domain 1"/>
    <property type="match status" value="1"/>
</dbReference>
<dbReference type="Proteomes" id="UP000245699">
    <property type="component" value="Unassembled WGS sequence"/>
</dbReference>
<protein>
    <submittedName>
        <fullName evidence="3">Uncharacterized protein</fullName>
    </submittedName>
</protein>
<sequence length="467" mass="51347">MYTFSKLVPSLRSGSKSSSIYHLKSIQVVNFSASASRHKAESSTTGPLSGIRILDMSRVLAGPYCTMLLGDMGAEVIKIEHPKIGDDTRAWGPPYAPYKVDVSNFSNPKNKIQPHAYKGESAYYLCVNRNKKSVTINIKEKKGQEIIKELAKSCDVFIENYVPGKLAEMGLGYEDLKKVNDKLIYASVTGYGTTGPYSNKPGYDVMIEAEAGLMHITGEKDRSPVKVGVAITDITTGLYAHGSILASLFERSKSNKGQHLDISLMSSQISALVNIGSNYLIGGQEATRWGAEHTSIVPYRNFETKTDPICVSGANEKQFKILTENLGLGWMVTDPRFSSNTARVNHRELVDKTIQDRLSQMTREEVLEALNDKGVPIAPINNMEQTFSHPQVIAKKLVREVEHPAVGNIKIVGPAVGYSETPLKVFDPPPMLGQHTKEVLGSILGYTEENMDTLSSEGVISTFDYKF</sequence>
<dbReference type="Gene3D" id="3.30.1540.10">
    <property type="entry name" value="formyl-coa transferase, domain 3"/>
    <property type="match status" value="1"/>
</dbReference>
<dbReference type="AlphaFoldDB" id="A0A2T9Y3G7"/>
<dbReference type="Pfam" id="PF02515">
    <property type="entry name" value="CoA_transf_3"/>
    <property type="match status" value="1"/>
</dbReference>
<evidence type="ECO:0000313" key="4">
    <source>
        <dbReference type="Proteomes" id="UP000245699"/>
    </source>
</evidence>
<dbReference type="GO" id="GO:0005739">
    <property type="term" value="C:mitochondrion"/>
    <property type="evidence" value="ECO:0007669"/>
    <property type="project" value="TreeGrafter"/>
</dbReference>
<dbReference type="InterPro" id="IPR023606">
    <property type="entry name" value="CoA-Trfase_III_dom_1_sf"/>
</dbReference>
<proteinExistence type="inferred from homology"/>
<dbReference type="PANTHER" id="PTHR48207:SF3">
    <property type="entry name" value="SUCCINATE--HYDROXYMETHYLGLUTARATE COA-TRANSFERASE"/>
    <property type="match status" value="1"/>
</dbReference>
<keyword evidence="2" id="KW-0808">Transferase</keyword>
<evidence type="ECO:0000256" key="2">
    <source>
        <dbReference type="ARBA" id="ARBA00022679"/>
    </source>
</evidence>
<dbReference type="OrthoDB" id="5863171at2759"/>
<comment type="similarity">
    <text evidence="1">Belongs to the CoA-transferase III family.</text>
</comment>
<dbReference type="PANTHER" id="PTHR48207">
    <property type="entry name" value="SUCCINATE--HYDROXYMETHYLGLUTARATE COA-TRANSFERASE"/>
    <property type="match status" value="1"/>
</dbReference>
<dbReference type="GO" id="GO:0047369">
    <property type="term" value="F:succinate-hydroxymethylglutarate CoA-transferase activity"/>
    <property type="evidence" value="ECO:0007669"/>
    <property type="project" value="TreeGrafter"/>
</dbReference>
<gene>
    <name evidence="3" type="ORF">BB559_006402</name>
</gene>
<evidence type="ECO:0000313" key="3">
    <source>
        <dbReference type="EMBL" id="PVU86804.1"/>
    </source>
</evidence>
<reference evidence="3 4" key="1">
    <citation type="journal article" date="2018" name="MBio">
        <title>Comparative Genomics Reveals the Core Gene Toolbox for the Fungus-Insect Symbiosis.</title>
        <authorList>
            <person name="Wang Y."/>
            <person name="Stata M."/>
            <person name="Wang W."/>
            <person name="Stajich J.E."/>
            <person name="White M.M."/>
            <person name="Moncalvo J.M."/>
        </authorList>
    </citation>
    <scope>NUCLEOTIDE SEQUENCE [LARGE SCALE GENOMIC DNA]</scope>
    <source>
        <strain evidence="3 4">AUS-77-4</strain>
    </source>
</reference>
<evidence type="ECO:0000256" key="1">
    <source>
        <dbReference type="ARBA" id="ARBA00008383"/>
    </source>
</evidence>
<dbReference type="EMBL" id="MBFT01000842">
    <property type="protein sequence ID" value="PVU86804.1"/>
    <property type="molecule type" value="Genomic_DNA"/>
</dbReference>